<feature type="domain" description="DOD-type homing endonuclease" evidence="17">
    <location>
        <begin position="261"/>
        <end position="431"/>
    </location>
</feature>
<dbReference type="Proteomes" id="UP000886070">
    <property type="component" value="Unassembled WGS sequence"/>
</dbReference>
<organism evidence="18">
    <name type="scientific">Aerophobetes bacterium</name>
    <dbReference type="NCBI Taxonomy" id="2030807"/>
    <lineage>
        <taxon>Bacteria</taxon>
        <taxon>Candidatus Aerophobota</taxon>
    </lineage>
</organism>
<dbReference type="Gene3D" id="3.10.28.10">
    <property type="entry name" value="Homing endonucleases"/>
    <property type="match status" value="1"/>
</dbReference>
<dbReference type="PROSITE" id="PS50817">
    <property type="entry name" value="INTEIN_N_TER"/>
    <property type="match status" value="1"/>
</dbReference>
<feature type="non-terminal residue" evidence="18">
    <location>
        <position position="789"/>
    </location>
</feature>
<dbReference type="GO" id="GO:0042245">
    <property type="term" value="P:RNA repair"/>
    <property type="evidence" value="ECO:0007669"/>
    <property type="project" value="UniProtKB-KW"/>
</dbReference>
<dbReference type="InterPro" id="IPR030934">
    <property type="entry name" value="Intein_C"/>
</dbReference>
<keyword evidence="1 16" id="KW-0436">Ligase</keyword>
<dbReference type="Gene3D" id="3.90.1860.10">
    <property type="entry name" value="tRNA-splicing ligase RtcB"/>
    <property type="match status" value="2"/>
</dbReference>
<evidence type="ECO:0000256" key="9">
    <source>
        <dbReference type="ARBA" id="ARBA00022886"/>
    </source>
</evidence>
<comment type="cofactor">
    <cofactor evidence="15 16">
        <name>Mn(2+)</name>
        <dbReference type="ChEBI" id="CHEBI:29035"/>
    </cofactor>
    <text evidence="15 16">Binds 2 manganese ions per subunit.</text>
</comment>
<evidence type="ECO:0000256" key="3">
    <source>
        <dbReference type="ARBA" id="ARBA00022723"/>
    </source>
</evidence>
<evidence type="ECO:0000256" key="7">
    <source>
        <dbReference type="ARBA" id="ARBA00022801"/>
    </source>
</evidence>
<comment type="similarity">
    <text evidence="16">Belongs to the RtcB family.</text>
</comment>
<dbReference type="PROSITE" id="PS50818">
    <property type="entry name" value="INTEIN_C_TER"/>
    <property type="match status" value="1"/>
</dbReference>
<comment type="subunit">
    <text evidence="16">Monomer.</text>
</comment>
<dbReference type="PROSITE" id="PS01288">
    <property type="entry name" value="UPF0027"/>
    <property type="match status" value="1"/>
</dbReference>
<comment type="caution">
    <text evidence="18">The sequence shown here is derived from an EMBL/GenBank/DDBJ whole genome shotgun (WGS) entry which is preliminary data.</text>
</comment>
<dbReference type="SMART" id="SM00306">
    <property type="entry name" value="HintN"/>
    <property type="match status" value="1"/>
</dbReference>
<keyword evidence="9" id="KW-0404">Intron homing</keyword>
<dbReference type="AlphaFoldDB" id="A0A7V5M0M5"/>
<dbReference type="InterPro" id="IPR036025">
    <property type="entry name" value="RtcB-like_sf"/>
</dbReference>
<name>A0A7V5M0M5_UNCAE</name>
<protein>
    <recommendedName>
        <fullName evidence="16">tRNA-splicing ligase RtcB</fullName>
        <ecNumber evidence="16">6.5.1.-</ecNumber>
    </recommendedName>
</protein>
<dbReference type="PRINTS" id="PR00379">
    <property type="entry name" value="INTEIN"/>
</dbReference>
<feature type="binding site" evidence="14">
    <location>
        <begin position="713"/>
        <end position="717"/>
    </location>
    <ligand>
        <name>GMP</name>
        <dbReference type="ChEBI" id="CHEBI:58115"/>
    </ligand>
</feature>
<evidence type="ECO:0000256" key="2">
    <source>
        <dbReference type="ARBA" id="ARBA00022722"/>
    </source>
</evidence>
<evidence type="ECO:0000256" key="4">
    <source>
        <dbReference type="ARBA" id="ARBA00022741"/>
    </source>
</evidence>
<dbReference type="GO" id="GO:0016787">
    <property type="term" value="F:hydrolase activity"/>
    <property type="evidence" value="ECO:0007669"/>
    <property type="project" value="UniProtKB-KW"/>
</dbReference>
<evidence type="ECO:0000256" key="16">
    <source>
        <dbReference type="RuleBase" id="RU371113"/>
    </source>
</evidence>
<dbReference type="PROSITE" id="PS50819">
    <property type="entry name" value="INTEIN_ENDONUCLEASE"/>
    <property type="match status" value="1"/>
</dbReference>
<comment type="catalytic activity">
    <reaction evidence="13">
        <text>a 3'-end 3'-phospho-ribonucleotide-RNA + a 5'-end dephospho-ribonucleoside-RNA + GTP = a ribonucleotidyl-ribonucleotide-RNA + GMP + diphosphate</text>
        <dbReference type="Rhea" id="RHEA:68076"/>
        <dbReference type="Rhea" id="RHEA-COMP:10463"/>
        <dbReference type="Rhea" id="RHEA-COMP:13936"/>
        <dbReference type="Rhea" id="RHEA-COMP:17355"/>
        <dbReference type="ChEBI" id="CHEBI:33019"/>
        <dbReference type="ChEBI" id="CHEBI:37565"/>
        <dbReference type="ChEBI" id="CHEBI:58115"/>
        <dbReference type="ChEBI" id="CHEBI:83062"/>
        <dbReference type="ChEBI" id="CHEBI:138284"/>
        <dbReference type="ChEBI" id="CHEBI:173118"/>
        <dbReference type="EC" id="6.5.1.8"/>
    </reaction>
</comment>
<dbReference type="GO" id="GO:0006396">
    <property type="term" value="P:RNA processing"/>
    <property type="evidence" value="ECO:0007669"/>
    <property type="project" value="InterPro"/>
</dbReference>
<keyword evidence="7" id="KW-0378">Hydrolase</keyword>
<evidence type="ECO:0000259" key="17">
    <source>
        <dbReference type="PROSITE" id="PS50819"/>
    </source>
</evidence>
<dbReference type="GO" id="GO:0005525">
    <property type="term" value="F:GTP binding"/>
    <property type="evidence" value="ECO:0007669"/>
    <property type="project" value="UniProtKB-KW"/>
</dbReference>
<dbReference type="NCBIfam" id="TIGR01445">
    <property type="entry name" value="intein_Nterm"/>
    <property type="match status" value="1"/>
</dbReference>
<dbReference type="InterPro" id="IPR006141">
    <property type="entry name" value="Intein_N"/>
</dbReference>
<dbReference type="InterPro" id="IPR001233">
    <property type="entry name" value="RtcB"/>
</dbReference>
<keyword evidence="11 14" id="KW-0342">GTP-binding</keyword>
<evidence type="ECO:0000256" key="15">
    <source>
        <dbReference type="PIRSR" id="PIRSR601233-3"/>
    </source>
</evidence>
<keyword evidence="5" id="KW-0255">Endonuclease</keyword>
<evidence type="ECO:0000256" key="11">
    <source>
        <dbReference type="ARBA" id="ARBA00023134"/>
    </source>
</evidence>
<evidence type="ECO:0000256" key="13">
    <source>
        <dbReference type="ARBA" id="ARBA00047746"/>
    </source>
</evidence>
<dbReference type="EMBL" id="DRTT01000179">
    <property type="protein sequence ID" value="HHF99122.1"/>
    <property type="molecule type" value="Genomic_DNA"/>
</dbReference>
<dbReference type="EC" id="6.5.1.-" evidence="16"/>
<dbReference type="InterPro" id="IPR003586">
    <property type="entry name" value="Hint_dom_C"/>
</dbReference>
<gene>
    <name evidence="16" type="primary">rtcB</name>
    <name evidence="18" type="ORF">ENL39_06545</name>
</gene>
<evidence type="ECO:0000256" key="8">
    <source>
        <dbReference type="ARBA" id="ARBA00022813"/>
    </source>
</evidence>
<evidence type="ECO:0000256" key="14">
    <source>
        <dbReference type="PIRSR" id="PIRSR601233-2"/>
    </source>
</evidence>
<dbReference type="GO" id="GO:0006314">
    <property type="term" value="P:intron homing"/>
    <property type="evidence" value="ECO:0007669"/>
    <property type="project" value="UniProtKB-KW"/>
</dbReference>
<evidence type="ECO:0000256" key="5">
    <source>
        <dbReference type="ARBA" id="ARBA00022759"/>
    </source>
</evidence>
<dbReference type="SMART" id="SM00305">
    <property type="entry name" value="HintC"/>
    <property type="match status" value="1"/>
</dbReference>
<dbReference type="GO" id="GO:0003972">
    <property type="term" value="F:RNA ligase (ATP) activity"/>
    <property type="evidence" value="ECO:0007669"/>
    <property type="project" value="TreeGrafter"/>
</dbReference>
<dbReference type="Pfam" id="PF01139">
    <property type="entry name" value="RtcB"/>
    <property type="match status" value="2"/>
</dbReference>
<keyword evidence="8" id="KW-0068">Autocatalytic cleavage</keyword>
<dbReference type="InterPro" id="IPR004042">
    <property type="entry name" value="Intein_endonuc_central"/>
</dbReference>
<evidence type="ECO:0000256" key="6">
    <source>
        <dbReference type="ARBA" id="ARBA00022800"/>
    </source>
</evidence>
<proteinExistence type="inferred from homology"/>
<dbReference type="InterPro" id="IPR003587">
    <property type="entry name" value="Hint_dom_N"/>
</dbReference>
<dbReference type="CDD" id="cd00081">
    <property type="entry name" value="Hint"/>
    <property type="match status" value="2"/>
</dbReference>
<dbReference type="PANTHER" id="PTHR11118:SF1">
    <property type="entry name" value="RNA-SPLICING LIGASE RTCB HOMOLOG"/>
    <property type="match status" value="1"/>
</dbReference>
<dbReference type="PANTHER" id="PTHR11118">
    <property type="entry name" value="RNA-SPLICING LIGASE RTCB HOMOLOG"/>
    <property type="match status" value="1"/>
</dbReference>
<dbReference type="GO" id="GO:0016539">
    <property type="term" value="P:intein-mediated protein splicing"/>
    <property type="evidence" value="ECO:0007669"/>
    <property type="project" value="InterPro"/>
</dbReference>
<keyword evidence="4 14" id="KW-0547">Nucleotide-binding</keyword>
<evidence type="ECO:0000256" key="10">
    <source>
        <dbReference type="ARBA" id="ARBA00023000"/>
    </source>
</evidence>
<dbReference type="InterPro" id="IPR036844">
    <property type="entry name" value="Hint_dom_sf"/>
</dbReference>
<keyword evidence="6" id="KW-0692">RNA repair</keyword>
<sequence>MNGELNIKKIDDYRWEIPRSGGMRVPGRLYTNERMLKVAEKDKTPLQVKNVAHLPGIIKYSLAMPDMHWGYGFPIGGVAATDPDKGGVISPGGIGYDINCLSGDTRVLHPHGYYMEIKNFESIWQKEEINCFDFKQEKLTKTPIGYFLKQRSGGKVYQLKTATGEKIVATDDHPFYTKDGMVPLSNLKEGQEVAIYPFKGVPYQEPDDRVILTEEDIKRTLAKLGKDGAGSATGQILKHLYRKKLLPLRYNSPQLPYILKLMGYIFGDGCIYFVNRNKKGIVAFYGSPEDLQEIRKDTLSLGFKCSRIYIRKREHKITTHYNTYSIRTQESSCKITSSSLAILLVSLGTPFGRKTARDFSVPEWIFNAPLWQKRLFLAAFFGAELSIPKNLSAHGYNLYCPVISLNKRKEKVTSGKKFLLQISRLLAEFGVKTHKISLREEKTTSKGNTIRLRLIISAKDDDLINLYTKVGFEYNYKRRFLGNVAAQFLKEKKNTIREREKVASRALELRKKTGQGARAILAMMDSNVNLRFIKRSIYEERKGIPRIGSAFPVFSEFLRKATEGLGTSGMVWDKIVEKKEVSFNDYVYDFTVKHPHHNFIANNFVVSNCGVRLVRTNLEQKDIKPKLRQLLSVLFNNIPCGVGATSRLKLSTSELKKVLKEGAKWAVARGYGEEEDLERCEDYGAMKGADPDKVSSYAYQRGRDQLGTLGSGNHFLEIDVVEEVFDEKIASVFSLFKGQIVVIIHSGSRGLGYQICDDYLALMRRAVEKYHIQLPDKQLSCAPLTSPEG</sequence>
<keyword evidence="3 15" id="KW-0479">Metal-binding</keyword>
<evidence type="ECO:0000256" key="1">
    <source>
        <dbReference type="ARBA" id="ARBA00022598"/>
    </source>
</evidence>
<dbReference type="NCBIfam" id="TIGR01443">
    <property type="entry name" value="intein_Cterm"/>
    <property type="match status" value="1"/>
</dbReference>
<evidence type="ECO:0000313" key="18">
    <source>
        <dbReference type="EMBL" id="HHF99122.1"/>
    </source>
</evidence>
<accession>A0A7V5M0M5</accession>
<evidence type="ECO:0000256" key="12">
    <source>
        <dbReference type="ARBA" id="ARBA00023211"/>
    </source>
</evidence>
<dbReference type="InterPro" id="IPR027434">
    <property type="entry name" value="Homing_endonucl"/>
</dbReference>
<feature type="binding site" evidence="15">
    <location>
        <position position="97"/>
    </location>
    <ligand>
        <name>Mn(2+)</name>
        <dbReference type="ChEBI" id="CHEBI:29035"/>
        <label>1</label>
    </ligand>
</feature>
<keyword evidence="2" id="KW-0540">Nuclease</keyword>
<keyword evidence="10" id="KW-0651">Protein splicing</keyword>
<dbReference type="SUPFAM" id="SSF103365">
    <property type="entry name" value="Hypothetical protein PH1602"/>
    <property type="match status" value="2"/>
</dbReference>
<feature type="binding site" evidence="15">
    <location>
        <position position="745"/>
    </location>
    <ligand>
        <name>Mn(2+)</name>
        <dbReference type="ChEBI" id="CHEBI:29035"/>
        <label>2</label>
    </ligand>
</feature>
<dbReference type="InterPro" id="IPR006142">
    <property type="entry name" value="INTEIN"/>
</dbReference>
<dbReference type="GO" id="GO:0004519">
    <property type="term" value="F:endonuclease activity"/>
    <property type="evidence" value="ECO:0007669"/>
    <property type="project" value="UniProtKB-KW"/>
</dbReference>
<reference evidence="18" key="1">
    <citation type="journal article" date="2020" name="mSystems">
        <title>Genome- and Community-Level Interaction Insights into Carbon Utilization and Element Cycling Functions of Hydrothermarchaeota in Hydrothermal Sediment.</title>
        <authorList>
            <person name="Zhou Z."/>
            <person name="Liu Y."/>
            <person name="Xu W."/>
            <person name="Pan J."/>
            <person name="Luo Z.H."/>
            <person name="Li M."/>
        </authorList>
    </citation>
    <scope>NUCLEOTIDE SEQUENCE [LARGE SCALE GENOMIC DNA]</scope>
    <source>
        <strain evidence="18">HyVt-92</strain>
    </source>
</reference>
<feature type="binding site" evidence="15">
    <location>
        <position position="714"/>
    </location>
    <ligand>
        <name>Mn(2+)</name>
        <dbReference type="ChEBI" id="CHEBI:29035"/>
        <label>1</label>
    </ligand>
</feature>
<dbReference type="GO" id="GO:0046872">
    <property type="term" value="F:metal ion binding"/>
    <property type="evidence" value="ECO:0007669"/>
    <property type="project" value="UniProtKB-UniRule"/>
</dbReference>
<dbReference type="GO" id="GO:0170057">
    <property type="term" value="F:RNA ligase (GTP) activity"/>
    <property type="evidence" value="ECO:0007669"/>
    <property type="project" value="UniProtKB-EC"/>
</dbReference>
<dbReference type="SUPFAM" id="SSF51294">
    <property type="entry name" value="Hedgehog/intein (Hint) domain"/>
    <property type="match status" value="1"/>
</dbReference>
<dbReference type="Gene3D" id="2.170.16.10">
    <property type="entry name" value="Hedgehog/Intein (Hint) domain"/>
    <property type="match status" value="1"/>
</dbReference>
<dbReference type="SUPFAM" id="SSF55608">
    <property type="entry name" value="Homing endonucleases"/>
    <property type="match status" value="1"/>
</dbReference>
<keyword evidence="12 15" id="KW-0464">Manganese</keyword>